<keyword evidence="2" id="KW-1133">Transmembrane helix</keyword>
<dbReference type="InParanoid" id="A0A2P5AF83"/>
<evidence type="ECO:0008006" key="5">
    <source>
        <dbReference type="Google" id="ProtNLM"/>
    </source>
</evidence>
<reference evidence="4" key="1">
    <citation type="submission" date="2016-06" db="EMBL/GenBank/DDBJ databases">
        <title>Parallel loss of symbiosis genes in relatives of nitrogen-fixing non-legume Parasponia.</title>
        <authorList>
            <person name="Van Velzen R."/>
            <person name="Holmer R."/>
            <person name="Bu F."/>
            <person name="Rutten L."/>
            <person name="Van Zeijl A."/>
            <person name="Liu W."/>
            <person name="Santuari L."/>
            <person name="Cao Q."/>
            <person name="Sharma T."/>
            <person name="Shen D."/>
            <person name="Roswanjaya Y."/>
            <person name="Wardhani T."/>
            <person name="Kalhor M.S."/>
            <person name="Jansen J."/>
            <person name="Van den Hoogen J."/>
            <person name="Gungor B."/>
            <person name="Hartog M."/>
            <person name="Hontelez J."/>
            <person name="Verver J."/>
            <person name="Yang W.-C."/>
            <person name="Schijlen E."/>
            <person name="Repin R."/>
            <person name="Schilthuizen M."/>
            <person name="Schranz E."/>
            <person name="Heidstra R."/>
            <person name="Miyata K."/>
            <person name="Fedorova E."/>
            <person name="Kohlen W."/>
            <person name="Bisseling T."/>
            <person name="Smit S."/>
            <person name="Geurts R."/>
        </authorList>
    </citation>
    <scope>NUCLEOTIDE SEQUENCE [LARGE SCALE GENOMIC DNA]</scope>
    <source>
        <strain evidence="4">cv. RG33-2</strain>
    </source>
</reference>
<feature type="region of interest" description="Disordered" evidence="1">
    <location>
        <begin position="40"/>
        <end position="64"/>
    </location>
</feature>
<accession>A0A2P5AF83</accession>
<dbReference type="EMBL" id="JXTC01000894">
    <property type="protein sequence ID" value="PON35190.1"/>
    <property type="molecule type" value="Genomic_DNA"/>
</dbReference>
<feature type="compositionally biased region" description="Polar residues" evidence="1">
    <location>
        <begin position="1"/>
        <end position="19"/>
    </location>
</feature>
<keyword evidence="2" id="KW-0812">Transmembrane</keyword>
<evidence type="ECO:0000256" key="2">
    <source>
        <dbReference type="SAM" id="Phobius"/>
    </source>
</evidence>
<dbReference type="AlphaFoldDB" id="A0A2P5AF83"/>
<feature type="region of interest" description="Disordered" evidence="1">
    <location>
        <begin position="1"/>
        <end position="28"/>
    </location>
</feature>
<proteinExistence type="predicted"/>
<gene>
    <name evidence="3" type="ORF">TorRG33x02_351860</name>
</gene>
<evidence type="ECO:0000256" key="1">
    <source>
        <dbReference type="SAM" id="MobiDB-lite"/>
    </source>
</evidence>
<organism evidence="3 4">
    <name type="scientific">Trema orientale</name>
    <name type="common">Charcoal tree</name>
    <name type="synonym">Celtis orientalis</name>
    <dbReference type="NCBI Taxonomy" id="63057"/>
    <lineage>
        <taxon>Eukaryota</taxon>
        <taxon>Viridiplantae</taxon>
        <taxon>Streptophyta</taxon>
        <taxon>Embryophyta</taxon>
        <taxon>Tracheophyta</taxon>
        <taxon>Spermatophyta</taxon>
        <taxon>Magnoliopsida</taxon>
        <taxon>eudicotyledons</taxon>
        <taxon>Gunneridae</taxon>
        <taxon>Pentapetalae</taxon>
        <taxon>rosids</taxon>
        <taxon>fabids</taxon>
        <taxon>Rosales</taxon>
        <taxon>Cannabaceae</taxon>
        <taxon>Trema</taxon>
    </lineage>
</organism>
<protein>
    <recommendedName>
        <fullName evidence="5">Transmembrane protein</fullName>
    </recommendedName>
</protein>
<evidence type="ECO:0000313" key="4">
    <source>
        <dbReference type="Proteomes" id="UP000237000"/>
    </source>
</evidence>
<feature type="compositionally biased region" description="Low complexity" evidence="1">
    <location>
        <begin position="43"/>
        <end position="62"/>
    </location>
</feature>
<keyword evidence="4" id="KW-1185">Reference proteome</keyword>
<feature type="non-terminal residue" evidence="3">
    <location>
        <position position="1"/>
    </location>
</feature>
<dbReference type="Proteomes" id="UP000237000">
    <property type="component" value="Unassembled WGS sequence"/>
</dbReference>
<name>A0A2P5AF83_TREOI</name>
<feature type="transmembrane region" description="Helical" evidence="2">
    <location>
        <begin position="101"/>
        <end position="121"/>
    </location>
</feature>
<keyword evidence="2" id="KW-0472">Membrane</keyword>
<comment type="caution">
    <text evidence="3">The sequence shown here is derived from an EMBL/GenBank/DDBJ whole genome shotgun (WGS) entry which is preliminary data.</text>
</comment>
<sequence>RTQRRTPSNLSESLSLTHSVTHHPLSPSLTQSRNFLSQALTASDSDGPTPPSSSKSFSFTAPLGPRHRNLSPTLHYLYGLHRPASVSLSHCSGLRRSMPPLPLSCILGLCLLLIVSLTLSLS</sequence>
<evidence type="ECO:0000313" key="3">
    <source>
        <dbReference type="EMBL" id="PON35190.1"/>
    </source>
</evidence>